<sequence>MTPRPVAPGAHSGADRVVPGVVCLRCRADCVELELEGGGLERWSPASAEPGLLAGAGCAFWRGGADAPLAWSALAAELGRLSADADAYGGLVARLHGFFWFVHVRGLGPAGPLCLLAATDAVGLMPLWLSADAEACAASPHRCAAAASGVGAAAAQMCPRVVRSWTPGHGGLSASRPRSFHGLHSPLGAARAATCEAALRDVGVETANADPAGAMPRALGGRGGGDGLLSEVVSLLESSLRRCIPRGAQRVGVLFSGGLDSSLLAWLCTQGRAWPECKFVCYTVGFHDSPRHAYPEDLSAASAAAEIMSLDWRMKVMTLGEGEKLLREAAPVVADWNAVKAEVSMTNLAAYKLAAADGTTLLLSGLGSEEAFSGYHRHGPACAAGDEASTRDRSLGLAQMYHRDLQRDFALASLTGVQVRFPYLDDELVSRALTLPAAMPASQRADLGADDLDSVGVVADGAKSALRAVAQWAGAPTVVYTRRKRASQYGARSHQALGLLAARQASSGAAEPAAKKYQRANFAMGLPGASHGALALLFTSGKDSANALVLHRSWHNPVACVVPPRWEGDGARTEAGRTEALAAATAIGAPLLDLPAAYVSTNGGAPYDASSLMAALRRARDDHGVEGVTCGHAHDLGRWSAVVEACDSLGLRAYAPLWGNTQATPLLLRMAVDGSALVVTRFPDAAVIGQRVATTEEAKALLSRLRDVAGPDAPEDSDAGLLDAEVVHCALLGGGVGASGPAGGGPSEAGRPGAEPLPESPARALPGLHLGPLPGHAQAEPLWLKGPEVRAAAHARRVHAARPTLEEDPGRPAMPLSVEELERCAEGLRAASSDAEAAGLLAPVLGVLGSQAELDASFRRGSCAGAAQRDYGGVKGALCRLVDRDTNRWFQQVARELRGVALRVLPEPPGYLCVSEDEGDDDAGQGSGASADVALVACGSDAEGGTVCDAPRCGSVAPVSGEATSSSVASALARPSWGLRQPGSPSGPGPAPQRQSVVAWRPWATRRAAPPQRCR</sequence>
<dbReference type="Proteomes" id="UP001189429">
    <property type="component" value="Unassembled WGS sequence"/>
</dbReference>
<feature type="compositionally biased region" description="Gly residues" evidence="4">
    <location>
        <begin position="738"/>
        <end position="747"/>
    </location>
</feature>
<keyword evidence="2" id="KW-0061">Asparagine biosynthesis</keyword>
<dbReference type="PANTHER" id="PTHR45937:SF1">
    <property type="entry name" value="ASPARAGINE SYNTHETASE DOMAIN-CONTAINING PROTEIN 1"/>
    <property type="match status" value="1"/>
</dbReference>
<dbReference type="CDD" id="cd01991">
    <property type="entry name" value="Asn_synthase_B_C"/>
    <property type="match status" value="1"/>
</dbReference>
<evidence type="ECO:0000313" key="7">
    <source>
        <dbReference type="Proteomes" id="UP001189429"/>
    </source>
</evidence>
<evidence type="ECO:0000256" key="1">
    <source>
        <dbReference type="ARBA" id="ARBA00022605"/>
    </source>
</evidence>
<evidence type="ECO:0000259" key="5">
    <source>
        <dbReference type="Pfam" id="PF00733"/>
    </source>
</evidence>
<keyword evidence="7" id="KW-1185">Reference proteome</keyword>
<evidence type="ECO:0000256" key="3">
    <source>
        <dbReference type="ARBA" id="ARBA00022962"/>
    </source>
</evidence>
<dbReference type="Pfam" id="PF00733">
    <property type="entry name" value="Asn_synthase"/>
    <property type="match status" value="2"/>
</dbReference>
<evidence type="ECO:0000256" key="4">
    <source>
        <dbReference type="SAM" id="MobiDB-lite"/>
    </source>
</evidence>
<dbReference type="EMBL" id="CAUYUJ010017175">
    <property type="protein sequence ID" value="CAK0872568.1"/>
    <property type="molecule type" value="Genomic_DNA"/>
</dbReference>
<dbReference type="InterPro" id="IPR051857">
    <property type="entry name" value="Asn_synthetase_domain"/>
</dbReference>
<feature type="region of interest" description="Disordered" evidence="4">
    <location>
        <begin position="738"/>
        <end position="765"/>
    </location>
</feature>
<dbReference type="PANTHER" id="PTHR45937">
    <property type="entry name" value="ASPARAGINE SYNTHETASE DOMAIN-CONTAINING PROTEIN 1"/>
    <property type="match status" value="1"/>
</dbReference>
<feature type="region of interest" description="Disordered" evidence="4">
    <location>
        <begin position="971"/>
        <end position="1015"/>
    </location>
</feature>
<name>A0ABN9VKB2_9DINO</name>
<dbReference type="Gene3D" id="3.40.50.620">
    <property type="entry name" value="HUPs"/>
    <property type="match status" value="2"/>
</dbReference>
<keyword evidence="1" id="KW-0028">Amino-acid biosynthesis</keyword>
<comment type="caution">
    <text evidence="6">The sequence shown here is derived from an EMBL/GenBank/DDBJ whole genome shotgun (WGS) entry which is preliminary data.</text>
</comment>
<reference evidence="6" key="1">
    <citation type="submission" date="2023-10" db="EMBL/GenBank/DDBJ databases">
        <authorList>
            <person name="Chen Y."/>
            <person name="Shah S."/>
            <person name="Dougan E. K."/>
            <person name="Thang M."/>
            <person name="Chan C."/>
        </authorList>
    </citation>
    <scope>NUCLEOTIDE SEQUENCE [LARGE SCALE GENOMIC DNA]</scope>
</reference>
<keyword evidence="3" id="KW-0315">Glutamine amidotransferase</keyword>
<feature type="compositionally biased region" description="Low complexity" evidence="4">
    <location>
        <begin position="992"/>
        <end position="1015"/>
    </location>
</feature>
<feature type="domain" description="Asparagine synthetase" evidence="5">
    <location>
        <begin position="391"/>
        <end position="508"/>
    </location>
</feature>
<protein>
    <recommendedName>
        <fullName evidence="5">Asparagine synthetase domain-containing protein</fullName>
    </recommendedName>
</protein>
<evidence type="ECO:0000313" key="6">
    <source>
        <dbReference type="EMBL" id="CAK0872568.1"/>
    </source>
</evidence>
<organism evidence="6 7">
    <name type="scientific">Prorocentrum cordatum</name>
    <dbReference type="NCBI Taxonomy" id="2364126"/>
    <lineage>
        <taxon>Eukaryota</taxon>
        <taxon>Sar</taxon>
        <taxon>Alveolata</taxon>
        <taxon>Dinophyceae</taxon>
        <taxon>Prorocentrales</taxon>
        <taxon>Prorocentraceae</taxon>
        <taxon>Prorocentrum</taxon>
    </lineage>
</organism>
<dbReference type="InterPro" id="IPR001962">
    <property type="entry name" value="Asn_synthase"/>
</dbReference>
<gene>
    <name evidence="6" type="ORF">PCOR1329_LOCUS57990</name>
</gene>
<feature type="domain" description="Asparagine synthetase" evidence="5">
    <location>
        <begin position="232"/>
        <end position="384"/>
    </location>
</feature>
<dbReference type="InterPro" id="IPR014729">
    <property type="entry name" value="Rossmann-like_a/b/a_fold"/>
</dbReference>
<evidence type="ECO:0000256" key="2">
    <source>
        <dbReference type="ARBA" id="ARBA00022888"/>
    </source>
</evidence>
<dbReference type="SUPFAM" id="SSF52402">
    <property type="entry name" value="Adenine nucleotide alpha hydrolases-like"/>
    <property type="match status" value="2"/>
</dbReference>
<proteinExistence type="predicted"/>
<accession>A0ABN9VKB2</accession>